<dbReference type="InterPro" id="IPR000276">
    <property type="entry name" value="GPCR_Rhodpsn"/>
</dbReference>
<dbReference type="InterPro" id="IPR052954">
    <property type="entry name" value="GPCR-Ligand_Int"/>
</dbReference>
<protein>
    <recommendedName>
        <fullName evidence="6">G-protein coupled receptors family 1 profile domain-containing protein</fullName>
    </recommendedName>
</protein>
<dbReference type="GO" id="GO:0004930">
    <property type="term" value="F:G protein-coupled receptor activity"/>
    <property type="evidence" value="ECO:0007669"/>
    <property type="project" value="InterPro"/>
</dbReference>
<dbReference type="EMBL" id="CAJOBC010057179">
    <property type="protein sequence ID" value="CAF4197114.1"/>
    <property type="molecule type" value="Genomic_DNA"/>
</dbReference>
<evidence type="ECO:0000256" key="1">
    <source>
        <dbReference type="ARBA" id="ARBA00004370"/>
    </source>
</evidence>
<feature type="transmembrane region" description="Helical" evidence="5">
    <location>
        <begin position="50"/>
        <end position="79"/>
    </location>
</feature>
<evidence type="ECO:0000313" key="10">
    <source>
        <dbReference type="EMBL" id="CAF4205476.1"/>
    </source>
</evidence>
<dbReference type="PRINTS" id="PR00237">
    <property type="entry name" value="GPCRRHODOPSN"/>
</dbReference>
<dbReference type="Proteomes" id="UP000682733">
    <property type="component" value="Unassembled WGS sequence"/>
</dbReference>
<dbReference type="PANTHER" id="PTHR46641">
    <property type="entry name" value="FMRFAMIDE RECEPTOR-RELATED"/>
    <property type="match status" value="1"/>
</dbReference>
<comment type="subcellular location">
    <subcellularLocation>
        <location evidence="1">Membrane</location>
    </subcellularLocation>
</comment>
<feature type="transmembrane region" description="Helical" evidence="5">
    <location>
        <begin position="158"/>
        <end position="184"/>
    </location>
</feature>
<dbReference type="EMBL" id="CAJNOQ010014263">
    <property type="protein sequence ID" value="CAF1338223.1"/>
    <property type="molecule type" value="Genomic_DNA"/>
</dbReference>
<dbReference type="OrthoDB" id="10011262at2759"/>
<dbReference type="PANTHER" id="PTHR46641:SF2">
    <property type="entry name" value="FMRFAMIDE RECEPTOR"/>
    <property type="match status" value="1"/>
</dbReference>
<evidence type="ECO:0000256" key="5">
    <source>
        <dbReference type="SAM" id="Phobius"/>
    </source>
</evidence>
<reference evidence="7" key="1">
    <citation type="submission" date="2021-02" db="EMBL/GenBank/DDBJ databases">
        <authorList>
            <person name="Nowell W R."/>
        </authorList>
    </citation>
    <scope>NUCLEOTIDE SEQUENCE</scope>
</reference>
<evidence type="ECO:0000256" key="3">
    <source>
        <dbReference type="ARBA" id="ARBA00022989"/>
    </source>
</evidence>
<name>A0A815GGP6_9BILA</name>
<evidence type="ECO:0000313" key="9">
    <source>
        <dbReference type="EMBL" id="CAF4197114.1"/>
    </source>
</evidence>
<gene>
    <name evidence="7" type="ORF">GPM918_LOCUS30299</name>
    <name evidence="8" type="ORF">OVA965_LOCUS32905</name>
    <name evidence="9" type="ORF">SRO942_LOCUS30909</name>
    <name evidence="10" type="ORF">TMI583_LOCUS33780</name>
</gene>
<feature type="transmembrane region" description="Helical" evidence="5">
    <location>
        <begin position="243"/>
        <end position="266"/>
    </location>
</feature>
<dbReference type="AlphaFoldDB" id="A0A815GGP6"/>
<dbReference type="Proteomes" id="UP000677228">
    <property type="component" value="Unassembled WGS sequence"/>
</dbReference>
<evidence type="ECO:0000259" key="6">
    <source>
        <dbReference type="PROSITE" id="PS50262"/>
    </source>
</evidence>
<evidence type="ECO:0000313" key="7">
    <source>
        <dbReference type="EMBL" id="CAF1338223.1"/>
    </source>
</evidence>
<feature type="transmembrane region" description="Helical" evidence="5">
    <location>
        <begin position="205"/>
        <end position="223"/>
    </location>
</feature>
<keyword evidence="3 5" id="KW-1133">Transmembrane helix</keyword>
<keyword evidence="11" id="KW-1185">Reference proteome</keyword>
<dbReference type="Proteomes" id="UP000681722">
    <property type="component" value="Unassembled WGS sequence"/>
</dbReference>
<dbReference type="Pfam" id="PF00001">
    <property type="entry name" value="7tm_1"/>
    <property type="match status" value="1"/>
</dbReference>
<organism evidence="7 11">
    <name type="scientific">Didymodactylos carnosus</name>
    <dbReference type="NCBI Taxonomy" id="1234261"/>
    <lineage>
        <taxon>Eukaryota</taxon>
        <taxon>Metazoa</taxon>
        <taxon>Spiralia</taxon>
        <taxon>Gnathifera</taxon>
        <taxon>Rotifera</taxon>
        <taxon>Eurotatoria</taxon>
        <taxon>Bdelloidea</taxon>
        <taxon>Philodinida</taxon>
        <taxon>Philodinidae</taxon>
        <taxon>Didymodactylos</taxon>
    </lineage>
</organism>
<dbReference type="GO" id="GO:0016020">
    <property type="term" value="C:membrane"/>
    <property type="evidence" value="ECO:0007669"/>
    <property type="project" value="UniProtKB-SubCell"/>
</dbReference>
<dbReference type="Gene3D" id="1.20.1070.10">
    <property type="entry name" value="Rhodopsin 7-helix transmembrane proteins"/>
    <property type="match status" value="1"/>
</dbReference>
<evidence type="ECO:0000313" key="8">
    <source>
        <dbReference type="EMBL" id="CAF1398061.1"/>
    </source>
</evidence>
<dbReference type="EMBL" id="CAJNOK010026076">
    <property type="protein sequence ID" value="CAF1398061.1"/>
    <property type="molecule type" value="Genomic_DNA"/>
</dbReference>
<feature type="transmembrane region" description="Helical" evidence="5">
    <location>
        <begin position="100"/>
        <end position="120"/>
    </location>
</feature>
<keyword evidence="2 5" id="KW-0812">Transmembrane</keyword>
<dbReference type="EMBL" id="CAJOBA010047799">
    <property type="protein sequence ID" value="CAF4205476.1"/>
    <property type="molecule type" value="Genomic_DNA"/>
</dbReference>
<comment type="caution">
    <text evidence="7">The sequence shown here is derived from an EMBL/GenBank/DDBJ whole genome shotgun (WGS) entry which is preliminary data.</text>
</comment>
<dbReference type="InterPro" id="IPR017452">
    <property type="entry name" value="GPCR_Rhodpsn_7TM"/>
</dbReference>
<dbReference type="PROSITE" id="PS50262">
    <property type="entry name" value="G_PROTEIN_RECEP_F1_2"/>
    <property type="match status" value="1"/>
</dbReference>
<keyword evidence="4 5" id="KW-0472">Membrane</keyword>
<dbReference type="Proteomes" id="UP000663829">
    <property type="component" value="Unassembled WGS sequence"/>
</dbReference>
<dbReference type="SUPFAM" id="SSF81321">
    <property type="entry name" value="Family A G protein-coupled receptor-like"/>
    <property type="match status" value="1"/>
</dbReference>
<evidence type="ECO:0000256" key="4">
    <source>
        <dbReference type="ARBA" id="ARBA00023136"/>
    </source>
</evidence>
<accession>A0A815GGP6</accession>
<sequence>MRKSSTNLYILSLSIVNTIVLIGYILLYGLRSLLYNHCKLTTISSTSYEVFYILIFCYIYPIQITVMLISIYLTASVALNRFIIICLPARMRKFHLRKSSISVIIGICLFCILYCLPFWFEFTHHKEQTTDDSNSIHLTLVLSSFGQGRLFRILMRKYLYLIFVFLLPLLLLISCKTCIIRRLIIQRAKKRLLGTKTHQNNSITLLLLSIVGIFLLTQFPYFLFNLLYAVRGPQYLERTSARLYLTVNNLLSVINASSVFVLYSLFGQEFRHVLRITFCCPKSSSTKHEHYNLI</sequence>
<feature type="domain" description="G-protein coupled receptors family 1 profile" evidence="6">
    <location>
        <begin position="1"/>
        <end position="263"/>
    </location>
</feature>
<evidence type="ECO:0000313" key="11">
    <source>
        <dbReference type="Proteomes" id="UP000663829"/>
    </source>
</evidence>
<evidence type="ECO:0000256" key="2">
    <source>
        <dbReference type="ARBA" id="ARBA00022692"/>
    </source>
</evidence>
<proteinExistence type="predicted"/>
<feature type="transmembrane region" description="Helical" evidence="5">
    <location>
        <begin position="7"/>
        <end position="30"/>
    </location>
</feature>